<evidence type="ECO:0000259" key="22">
    <source>
        <dbReference type="PROSITE" id="PS51462"/>
    </source>
</evidence>
<name>A0A8H7Q404_MORIS</name>
<keyword evidence="4" id="KW-0479">Metal-binding</keyword>
<comment type="function">
    <text evidence="21">Oxidized purine nucleoside triphosphate hydrolase which is a prominent sanitizer of the oxidized nucleotide pool. Catalyzes the hydrolysis of 2-oxo-dATP (2-hydroxy-dATP) into 2-oxo-dAMP. Also has a significant hydrolase activity toward 2-oxo-ATP, 8-oxo-dGTP and 8-oxo-dATP. Through the hydrolysis of oxidized purine nucleoside triphosphates, prevents their incorporation into DNA and the subsequent transversions A:T to C:G and G:C to T:A. Also catalyzes the hydrolysis of methylated purine nucleoside triphosphate preventing their integration into DNA. Through this antimutagenic activity protects cells from oxidative stress.</text>
</comment>
<evidence type="ECO:0000256" key="16">
    <source>
        <dbReference type="ARBA" id="ARBA00031927"/>
    </source>
</evidence>
<comment type="catalytic activity">
    <reaction evidence="10">
        <text>2-oxo-ATP + H2O = 2-oxo-AMP + diphosphate + H(+)</text>
        <dbReference type="Rhea" id="RHEA:67392"/>
        <dbReference type="ChEBI" id="CHEBI:15377"/>
        <dbReference type="ChEBI" id="CHEBI:15378"/>
        <dbReference type="ChEBI" id="CHEBI:33019"/>
        <dbReference type="ChEBI" id="CHEBI:71395"/>
        <dbReference type="ChEBI" id="CHEBI:172878"/>
    </reaction>
    <physiologicalReaction direction="left-to-right" evidence="10">
        <dbReference type="Rhea" id="RHEA:67393"/>
    </physiologicalReaction>
</comment>
<comment type="catalytic activity">
    <reaction evidence="8">
        <text>2-oxo-dATP + H2O = 2-oxo-dAMP + diphosphate + H(+)</text>
        <dbReference type="Rhea" id="RHEA:31583"/>
        <dbReference type="ChEBI" id="CHEBI:15377"/>
        <dbReference type="ChEBI" id="CHEBI:15378"/>
        <dbReference type="ChEBI" id="CHEBI:33019"/>
        <dbReference type="ChEBI" id="CHEBI:63212"/>
        <dbReference type="ChEBI" id="CHEBI:77897"/>
        <dbReference type="EC" id="3.6.1.56"/>
    </reaction>
    <physiologicalReaction direction="left-to-right" evidence="8">
        <dbReference type="Rhea" id="RHEA:31584"/>
    </physiologicalReaction>
</comment>
<keyword evidence="5" id="KW-0378">Hydrolase</keyword>
<comment type="cofactor">
    <cofactor evidence="1">
        <name>Mg(2+)</name>
        <dbReference type="ChEBI" id="CHEBI:18420"/>
    </cofactor>
</comment>
<dbReference type="GO" id="GO:0046872">
    <property type="term" value="F:metal ion binding"/>
    <property type="evidence" value="ECO:0007669"/>
    <property type="project" value="UniProtKB-KW"/>
</dbReference>
<comment type="catalytic activity">
    <reaction evidence="18">
        <text>N(6)-methyl-ATP + H2O = N(6)-methyl-AMP + diphosphate + H(+)</text>
        <dbReference type="Rhea" id="RHEA:67608"/>
        <dbReference type="ChEBI" id="CHEBI:15377"/>
        <dbReference type="ChEBI" id="CHEBI:15378"/>
        <dbReference type="ChEBI" id="CHEBI:33019"/>
        <dbReference type="ChEBI" id="CHEBI:144842"/>
        <dbReference type="ChEBI" id="CHEBI:172873"/>
    </reaction>
    <physiologicalReaction direction="left-to-right" evidence="18">
        <dbReference type="Rhea" id="RHEA:67609"/>
    </physiologicalReaction>
</comment>
<feature type="domain" description="Nudix hydrolase" evidence="22">
    <location>
        <begin position="6"/>
        <end position="133"/>
    </location>
</feature>
<evidence type="ECO:0000256" key="20">
    <source>
        <dbReference type="ARBA" id="ARBA00049032"/>
    </source>
</evidence>
<dbReference type="GO" id="GO:0005737">
    <property type="term" value="C:cytoplasm"/>
    <property type="evidence" value="ECO:0007669"/>
    <property type="project" value="TreeGrafter"/>
</dbReference>
<accession>A0A8H7Q404</accession>
<dbReference type="SUPFAM" id="SSF55811">
    <property type="entry name" value="Nudix"/>
    <property type="match status" value="1"/>
</dbReference>
<comment type="catalytic activity">
    <reaction evidence="7">
        <text>8-oxo-dATP + H2O = 8-oxo-dAMP + diphosphate + H(+)</text>
        <dbReference type="Rhea" id="RHEA:65396"/>
        <dbReference type="ChEBI" id="CHEBI:15377"/>
        <dbReference type="ChEBI" id="CHEBI:15378"/>
        <dbReference type="ChEBI" id="CHEBI:33019"/>
        <dbReference type="ChEBI" id="CHEBI:71361"/>
        <dbReference type="ChEBI" id="CHEBI:172871"/>
    </reaction>
    <physiologicalReaction direction="left-to-right" evidence="7">
        <dbReference type="Rhea" id="RHEA:65397"/>
    </physiologicalReaction>
</comment>
<evidence type="ECO:0000256" key="10">
    <source>
        <dbReference type="ARBA" id="ARBA00024596"/>
    </source>
</evidence>
<proteinExistence type="inferred from homology"/>
<evidence type="ECO:0000313" key="23">
    <source>
        <dbReference type="EMBL" id="KAG2184905.1"/>
    </source>
</evidence>
<dbReference type="AlphaFoldDB" id="A0A8H7Q404"/>
<evidence type="ECO:0000256" key="14">
    <source>
        <dbReference type="ARBA" id="ARBA00030634"/>
    </source>
</evidence>
<dbReference type="Pfam" id="PF00293">
    <property type="entry name" value="NUDIX"/>
    <property type="match status" value="1"/>
</dbReference>
<dbReference type="GO" id="GO:0008828">
    <property type="term" value="F:dATP diphosphatase activity"/>
    <property type="evidence" value="ECO:0007669"/>
    <property type="project" value="UniProtKB-EC"/>
</dbReference>
<comment type="similarity">
    <text evidence="2">Belongs to the Nudix hydrolase family.</text>
</comment>
<comment type="caution">
    <text evidence="23">The sequence shown here is derived from an EMBL/GenBank/DDBJ whole genome shotgun (WGS) entry which is preliminary data.</text>
</comment>
<comment type="catalytic activity">
    <reaction evidence="19">
        <text>O(6)-methyl-dGTP + H2O = O(6)-methyl-dGMP + diphosphate + H(+)</text>
        <dbReference type="Rhea" id="RHEA:67600"/>
        <dbReference type="ChEBI" id="CHEBI:15377"/>
        <dbReference type="ChEBI" id="CHEBI:15378"/>
        <dbReference type="ChEBI" id="CHEBI:33019"/>
        <dbReference type="ChEBI" id="CHEBI:169974"/>
        <dbReference type="ChEBI" id="CHEBI:169975"/>
    </reaction>
    <physiologicalReaction direction="left-to-right" evidence="19">
        <dbReference type="Rhea" id="RHEA:67601"/>
    </physiologicalReaction>
</comment>
<dbReference type="CDD" id="cd03427">
    <property type="entry name" value="NUDIX_MTH1_Nudt1"/>
    <property type="match status" value="1"/>
</dbReference>
<evidence type="ECO:0000256" key="9">
    <source>
        <dbReference type="ARBA" id="ARBA00024486"/>
    </source>
</evidence>
<dbReference type="PANTHER" id="PTHR43758">
    <property type="entry name" value="7,8-DIHYDRO-8-OXOGUANINE TRIPHOSPHATASE"/>
    <property type="match status" value="1"/>
</dbReference>
<comment type="subunit">
    <text evidence="3">Monomer.</text>
</comment>
<dbReference type="EC" id="3.6.1.56" evidence="11"/>
<sequence>MQNITSKKQLTLIFVIDEQEQKILLGMKKRGFGCGRYNGFGGKVEKGETILQGAHRELEEEAYVTTDKLDRVGLILFTFTNDPVALEVHVYATNSYHGEPKESEEMKPEWFLYNDIPYDTMWPDDRIWLPILLNGKRFTGKFHIAENQTTILSQAVTIAETELPEQWE</sequence>
<dbReference type="InterPro" id="IPR000086">
    <property type="entry name" value="NUDIX_hydrolase_dom"/>
</dbReference>
<evidence type="ECO:0000256" key="12">
    <source>
        <dbReference type="ARBA" id="ARBA00026218"/>
    </source>
</evidence>
<evidence type="ECO:0000256" key="18">
    <source>
        <dbReference type="ARBA" id="ARBA00048002"/>
    </source>
</evidence>
<dbReference type="PANTHER" id="PTHR43758:SF2">
    <property type="entry name" value="OXIDIZED PURINE NUCLEOSIDE TRIPHOSPHATE HYDROLASE"/>
    <property type="match status" value="1"/>
</dbReference>
<evidence type="ECO:0000256" key="19">
    <source>
        <dbReference type="ARBA" id="ARBA00048894"/>
    </source>
</evidence>
<evidence type="ECO:0000256" key="8">
    <source>
        <dbReference type="ARBA" id="ARBA00024459"/>
    </source>
</evidence>
<keyword evidence="24" id="KW-1185">Reference proteome</keyword>
<evidence type="ECO:0000256" key="15">
    <source>
        <dbReference type="ARBA" id="ARBA00030682"/>
    </source>
</evidence>
<evidence type="ECO:0000256" key="11">
    <source>
        <dbReference type="ARBA" id="ARBA00026103"/>
    </source>
</evidence>
<comment type="catalytic activity">
    <reaction evidence="20">
        <text>N(6)-methyl-dATP + H2O = N(6)-methyl-dAMP + diphosphate + H(+)</text>
        <dbReference type="Rhea" id="RHEA:67604"/>
        <dbReference type="ChEBI" id="CHEBI:15377"/>
        <dbReference type="ChEBI" id="CHEBI:15378"/>
        <dbReference type="ChEBI" id="CHEBI:33019"/>
        <dbReference type="ChEBI" id="CHEBI:169976"/>
        <dbReference type="ChEBI" id="CHEBI:172872"/>
    </reaction>
    <physiologicalReaction direction="left-to-right" evidence="20">
        <dbReference type="Rhea" id="RHEA:67605"/>
    </physiologicalReaction>
</comment>
<feature type="non-terminal residue" evidence="23">
    <location>
        <position position="1"/>
    </location>
</feature>
<evidence type="ECO:0000256" key="5">
    <source>
        <dbReference type="ARBA" id="ARBA00022801"/>
    </source>
</evidence>
<evidence type="ECO:0000256" key="7">
    <source>
        <dbReference type="ARBA" id="ARBA00024448"/>
    </source>
</evidence>
<reference evidence="23" key="1">
    <citation type="submission" date="2020-12" db="EMBL/GenBank/DDBJ databases">
        <title>Metabolic potential, ecology and presence of endohyphal bacteria is reflected in genomic diversity of Mucoromycotina.</title>
        <authorList>
            <person name="Muszewska A."/>
            <person name="Okrasinska A."/>
            <person name="Steczkiewicz K."/>
            <person name="Drgas O."/>
            <person name="Orlowska M."/>
            <person name="Perlinska-Lenart U."/>
            <person name="Aleksandrzak-Piekarczyk T."/>
            <person name="Szatraj K."/>
            <person name="Zielenkiewicz U."/>
            <person name="Pilsyk S."/>
            <person name="Malc E."/>
            <person name="Mieczkowski P."/>
            <person name="Kruszewska J.S."/>
            <person name="Biernat P."/>
            <person name="Pawlowska J."/>
        </authorList>
    </citation>
    <scope>NUCLEOTIDE SEQUENCE</scope>
    <source>
        <strain evidence="23">WA0000067209</strain>
    </source>
</reference>
<evidence type="ECO:0000256" key="4">
    <source>
        <dbReference type="ARBA" id="ARBA00022723"/>
    </source>
</evidence>
<dbReference type="PRINTS" id="PR01403">
    <property type="entry name" value="8OXTPHPHTASE"/>
</dbReference>
<evidence type="ECO:0000256" key="6">
    <source>
        <dbReference type="ARBA" id="ARBA00022842"/>
    </source>
</evidence>
<dbReference type="GO" id="GO:0008413">
    <property type="term" value="F:8-oxo-7,8-dihydroguanosine triphosphate pyrophosphatase activity"/>
    <property type="evidence" value="ECO:0007669"/>
    <property type="project" value="InterPro"/>
</dbReference>
<evidence type="ECO:0000256" key="1">
    <source>
        <dbReference type="ARBA" id="ARBA00001946"/>
    </source>
</evidence>
<dbReference type="PROSITE" id="PS51462">
    <property type="entry name" value="NUDIX"/>
    <property type="match status" value="1"/>
</dbReference>
<keyword evidence="6" id="KW-0460">Magnesium</keyword>
<comment type="catalytic activity">
    <reaction evidence="9">
        <text>8-oxo-dGTP + H2O = 8-oxo-dGMP + diphosphate + H(+)</text>
        <dbReference type="Rhea" id="RHEA:31575"/>
        <dbReference type="ChEBI" id="CHEBI:15377"/>
        <dbReference type="ChEBI" id="CHEBI:15378"/>
        <dbReference type="ChEBI" id="CHEBI:33019"/>
        <dbReference type="ChEBI" id="CHEBI:63224"/>
        <dbReference type="ChEBI" id="CHEBI:77896"/>
    </reaction>
    <physiologicalReaction direction="left-to-right" evidence="9">
        <dbReference type="Rhea" id="RHEA:31576"/>
    </physiologicalReaction>
</comment>
<dbReference type="Gene3D" id="3.90.79.10">
    <property type="entry name" value="Nucleoside Triphosphate Pyrophosphohydrolase"/>
    <property type="match status" value="1"/>
</dbReference>
<evidence type="ECO:0000256" key="13">
    <source>
        <dbReference type="ARBA" id="ARBA00029673"/>
    </source>
</evidence>
<evidence type="ECO:0000256" key="17">
    <source>
        <dbReference type="ARBA" id="ARBA00032071"/>
    </source>
</evidence>
<organism evidence="23 24">
    <name type="scientific">Mortierella isabellina</name>
    <name type="common">Filamentous fungus</name>
    <name type="synonym">Umbelopsis isabellina</name>
    <dbReference type="NCBI Taxonomy" id="91625"/>
    <lineage>
        <taxon>Eukaryota</taxon>
        <taxon>Fungi</taxon>
        <taxon>Fungi incertae sedis</taxon>
        <taxon>Mucoromycota</taxon>
        <taxon>Mucoromycotina</taxon>
        <taxon>Umbelopsidomycetes</taxon>
        <taxon>Umbelopsidales</taxon>
        <taxon>Umbelopsidaceae</taxon>
        <taxon>Umbelopsis</taxon>
    </lineage>
</organism>
<dbReference type="Proteomes" id="UP000654370">
    <property type="component" value="Unassembled WGS sequence"/>
</dbReference>
<evidence type="ECO:0000256" key="3">
    <source>
        <dbReference type="ARBA" id="ARBA00011245"/>
    </source>
</evidence>
<protein>
    <recommendedName>
        <fullName evidence="12">Oxidized purine nucleoside triphosphate hydrolase</fullName>
        <ecNumber evidence="11">3.6.1.56</ecNumber>
    </recommendedName>
    <alternativeName>
        <fullName evidence="16">2-hydroxy-dATP diphosphatase</fullName>
    </alternativeName>
    <alternativeName>
        <fullName evidence="15">7,8-dihydro-8-oxoguanine triphosphatase</fullName>
    </alternativeName>
    <alternativeName>
        <fullName evidence="14">8-oxo-dGTPase</fullName>
    </alternativeName>
    <alternativeName>
        <fullName evidence="17">Methylated purine nucleoside triphosphate hydrolase</fullName>
    </alternativeName>
    <alternativeName>
        <fullName evidence="13">Nucleoside diphosphate-linked moiety X motif 1</fullName>
    </alternativeName>
</protein>
<dbReference type="InterPro" id="IPR003563">
    <property type="entry name" value="8ODP"/>
</dbReference>
<dbReference type="OrthoDB" id="447842at2759"/>
<evidence type="ECO:0000256" key="21">
    <source>
        <dbReference type="ARBA" id="ARBA00053094"/>
    </source>
</evidence>
<evidence type="ECO:0000313" key="24">
    <source>
        <dbReference type="Proteomes" id="UP000654370"/>
    </source>
</evidence>
<dbReference type="InterPro" id="IPR015797">
    <property type="entry name" value="NUDIX_hydrolase-like_dom_sf"/>
</dbReference>
<evidence type="ECO:0000256" key="2">
    <source>
        <dbReference type="ARBA" id="ARBA00005582"/>
    </source>
</evidence>
<dbReference type="EMBL" id="JAEPQZ010000002">
    <property type="protein sequence ID" value="KAG2184905.1"/>
    <property type="molecule type" value="Genomic_DNA"/>
</dbReference>
<gene>
    <name evidence="23" type="ORF">INT43_000818</name>
</gene>
<dbReference type="GO" id="GO:0042262">
    <property type="term" value="P:DNA protection"/>
    <property type="evidence" value="ECO:0007669"/>
    <property type="project" value="InterPro"/>
</dbReference>